<evidence type="ECO:0000256" key="2">
    <source>
        <dbReference type="ARBA" id="ARBA00022676"/>
    </source>
</evidence>
<keyword evidence="5 8" id="KW-0256">Endoplasmic reticulum</keyword>
<comment type="subcellular location">
    <subcellularLocation>
        <location evidence="1 8">Endoplasmic reticulum membrane</location>
        <topology evidence="1 8">Multi-pass membrane protein</topology>
    </subcellularLocation>
</comment>
<accession>A0ABD0KLD3</accession>
<feature type="transmembrane region" description="Helical" evidence="8">
    <location>
        <begin position="485"/>
        <end position="506"/>
    </location>
</feature>
<dbReference type="GO" id="GO:0016757">
    <property type="term" value="F:glycosyltransferase activity"/>
    <property type="evidence" value="ECO:0007669"/>
    <property type="project" value="UniProtKB-KW"/>
</dbReference>
<evidence type="ECO:0000256" key="3">
    <source>
        <dbReference type="ARBA" id="ARBA00022679"/>
    </source>
</evidence>
<feature type="transmembrane region" description="Helical" evidence="8">
    <location>
        <begin position="58"/>
        <end position="76"/>
    </location>
</feature>
<evidence type="ECO:0000256" key="6">
    <source>
        <dbReference type="ARBA" id="ARBA00022989"/>
    </source>
</evidence>
<feature type="region of interest" description="Disordered" evidence="9">
    <location>
        <begin position="1"/>
        <end position="48"/>
    </location>
</feature>
<feature type="compositionally biased region" description="Polar residues" evidence="9">
    <location>
        <begin position="243"/>
        <end position="257"/>
    </location>
</feature>
<dbReference type="PANTHER" id="PTHR22760">
    <property type="entry name" value="GLYCOSYLTRANSFERASE"/>
    <property type="match status" value="1"/>
</dbReference>
<comment type="similarity">
    <text evidence="8">Belongs to the glycosyltransferase 22 family.</text>
</comment>
<dbReference type="InterPro" id="IPR005599">
    <property type="entry name" value="GPI_mannosylTrfase"/>
</dbReference>
<feature type="compositionally biased region" description="Low complexity" evidence="9">
    <location>
        <begin position="370"/>
        <end position="380"/>
    </location>
</feature>
<dbReference type="AlphaFoldDB" id="A0ABD0KLD3"/>
<dbReference type="Proteomes" id="UP001519460">
    <property type="component" value="Unassembled WGS sequence"/>
</dbReference>
<keyword evidence="7 8" id="KW-0472">Membrane</keyword>
<evidence type="ECO:0000313" key="10">
    <source>
        <dbReference type="EMBL" id="KAK7487924.1"/>
    </source>
</evidence>
<name>A0ABD0KLD3_9CAEN</name>
<feature type="transmembrane region" description="Helical" evidence="8">
    <location>
        <begin position="220"/>
        <end position="236"/>
    </location>
</feature>
<keyword evidence="11" id="KW-1185">Reference proteome</keyword>
<evidence type="ECO:0000256" key="7">
    <source>
        <dbReference type="ARBA" id="ARBA00023136"/>
    </source>
</evidence>
<protein>
    <recommendedName>
        <fullName evidence="8">Mannosyltransferase</fullName>
        <ecNumber evidence="8">2.4.1.-</ecNumber>
    </recommendedName>
</protein>
<reference evidence="10 11" key="1">
    <citation type="journal article" date="2023" name="Sci. Data">
        <title>Genome assembly of the Korean intertidal mud-creeper Batillaria attramentaria.</title>
        <authorList>
            <person name="Patra A.K."/>
            <person name="Ho P.T."/>
            <person name="Jun S."/>
            <person name="Lee S.J."/>
            <person name="Kim Y."/>
            <person name="Won Y.J."/>
        </authorList>
    </citation>
    <scope>NUCLEOTIDE SEQUENCE [LARGE SCALE GENOMIC DNA]</scope>
    <source>
        <strain evidence="10">Wonlab-2016</strain>
    </source>
</reference>
<organism evidence="10 11">
    <name type="scientific">Batillaria attramentaria</name>
    <dbReference type="NCBI Taxonomy" id="370345"/>
    <lineage>
        <taxon>Eukaryota</taxon>
        <taxon>Metazoa</taxon>
        <taxon>Spiralia</taxon>
        <taxon>Lophotrochozoa</taxon>
        <taxon>Mollusca</taxon>
        <taxon>Gastropoda</taxon>
        <taxon>Caenogastropoda</taxon>
        <taxon>Sorbeoconcha</taxon>
        <taxon>Cerithioidea</taxon>
        <taxon>Batillariidae</taxon>
        <taxon>Batillaria</taxon>
    </lineage>
</organism>
<keyword evidence="4 8" id="KW-0812">Transmembrane</keyword>
<proteinExistence type="inferred from homology"/>
<feature type="region of interest" description="Disordered" evidence="9">
    <location>
        <begin position="364"/>
        <end position="434"/>
    </location>
</feature>
<feature type="transmembrane region" description="Helical" evidence="8">
    <location>
        <begin position="145"/>
        <end position="165"/>
    </location>
</feature>
<comment type="caution">
    <text evidence="10">The sequence shown here is derived from an EMBL/GenBank/DDBJ whole genome shotgun (WGS) entry which is preliminary data.</text>
</comment>
<sequence length="861" mass="97545">MKPSKSKRRRNSSHQQQEHKSQRNETSELKQDKGWTEEVKQSTHHHGAESRLFPGNTAIWMTLLVTLVTLVLRVRYVRQERTWWILHPDEIYQSLEVAFSELHGYGHRTYEFLAPSTRSDNLSLYQQRAQQLGMYALRSPLFPRFYTAIGWMAQWVGCTCTPYLVWRTAHVVVSSMLPLAVHVFAAAVFRSRDVGAVAAILVASSVHLGVLGAHTLVHSLLAPVIFAALAVFVSLLNHPQTNQGNQDALDTGQSQQDNAHRSKVEPTSAAKTHTCLHCSPKPRPSPKRKEEKLHISYHQGMDDVCPASVFSVLSRFVNFIKKQVMVLNVLEVVPQFGILIPTFAVSDERTSEIARIDATNSSLPERNVLSSSSSTRRASSIDVTSSNASKNDPQNASHFGRMDDMMTNGRTVVSDREVSPAHTSKKKSRESKESRVSTLKSSACGFALALCCYIRPDGVLLMLLFLFPYIPQLVLLVLHERKTLFSLFMGGCFGILLGIFDDFYFYGVGLISPYNWFRFNVMSSVTSQFFGAEPSLMYLHDFVLKNEGMRILLFVNFAVIVLHWVKQSKPHEKDSFRSVLKLLTTVLVLFGVYSLQPHKELRFIHHVMVFYFALSAANIVSIAAAQKNVFGKIFSTFLTFTLLLTFAYSQWKDWPIPQNDSFKTWVYNPALDNYDVNRCVTFIASQTDVRGVFSDKNLHSIGGFTFLRHNVPVLTLTFAGYVEYGMSSRVEVFSSNWLGTQKNISLLTTDTISNFFSARNKQYLVRHLINRDEYNYLVMDAKTEFLKVGYQEMSTCGEVKVVKRIGSDAEEKRLREIIPHLKLTAEVAVLEKEARELYAFGLKDLAASRYGEAQRLKRLQG</sequence>
<evidence type="ECO:0000256" key="1">
    <source>
        <dbReference type="ARBA" id="ARBA00004477"/>
    </source>
</evidence>
<keyword evidence="3" id="KW-0808">Transferase</keyword>
<keyword evidence="2 8" id="KW-0328">Glycosyltransferase</keyword>
<feature type="transmembrane region" description="Helical" evidence="8">
    <location>
        <begin position="633"/>
        <end position="651"/>
    </location>
</feature>
<feature type="transmembrane region" description="Helical" evidence="8">
    <location>
        <begin position="548"/>
        <end position="566"/>
    </location>
</feature>
<dbReference type="EMBL" id="JACVVK020000157">
    <property type="protein sequence ID" value="KAK7487924.1"/>
    <property type="molecule type" value="Genomic_DNA"/>
</dbReference>
<evidence type="ECO:0000256" key="5">
    <source>
        <dbReference type="ARBA" id="ARBA00022824"/>
    </source>
</evidence>
<feature type="compositionally biased region" description="Polar residues" evidence="9">
    <location>
        <begin position="381"/>
        <end position="397"/>
    </location>
</feature>
<feature type="transmembrane region" description="Helical" evidence="8">
    <location>
        <begin position="171"/>
        <end position="189"/>
    </location>
</feature>
<evidence type="ECO:0000256" key="4">
    <source>
        <dbReference type="ARBA" id="ARBA00022692"/>
    </source>
</evidence>
<feature type="transmembrane region" description="Helical" evidence="8">
    <location>
        <begin position="462"/>
        <end position="478"/>
    </location>
</feature>
<dbReference type="Pfam" id="PF03901">
    <property type="entry name" value="Glyco_transf_22"/>
    <property type="match status" value="1"/>
</dbReference>
<feature type="transmembrane region" description="Helical" evidence="8">
    <location>
        <begin position="578"/>
        <end position="596"/>
    </location>
</feature>
<dbReference type="GO" id="GO:0005789">
    <property type="term" value="C:endoplasmic reticulum membrane"/>
    <property type="evidence" value="ECO:0007669"/>
    <property type="project" value="UniProtKB-SubCell"/>
</dbReference>
<feature type="compositionally biased region" description="Basic and acidic residues" evidence="9">
    <location>
        <begin position="16"/>
        <end position="48"/>
    </location>
</feature>
<gene>
    <name evidence="10" type="ORF">BaRGS_00020825</name>
</gene>
<dbReference type="EC" id="2.4.1.-" evidence="8"/>
<feature type="region of interest" description="Disordered" evidence="9">
    <location>
        <begin position="243"/>
        <end position="291"/>
    </location>
</feature>
<keyword evidence="6 8" id="KW-1133">Transmembrane helix</keyword>
<evidence type="ECO:0000256" key="8">
    <source>
        <dbReference type="RuleBase" id="RU363075"/>
    </source>
</evidence>
<evidence type="ECO:0000256" key="9">
    <source>
        <dbReference type="SAM" id="MobiDB-lite"/>
    </source>
</evidence>
<evidence type="ECO:0000313" key="11">
    <source>
        <dbReference type="Proteomes" id="UP001519460"/>
    </source>
</evidence>
<feature type="transmembrane region" description="Helical" evidence="8">
    <location>
        <begin position="608"/>
        <end position="626"/>
    </location>
</feature>
<feature type="compositionally biased region" description="Basic residues" evidence="9">
    <location>
        <begin position="1"/>
        <end position="12"/>
    </location>
</feature>
<feature type="transmembrane region" description="Helical" evidence="8">
    <location>
        <begin position="196"/>
        <end position="214"/>
    </location>
</feature>